<dbReference type="AlphaFoldDB" id="A0A0U2NJA5"/>
<gene>
    <name evidence="2" type="primary">mshB</name>
    <name evidence="2" type="ORF">PTRA_a3225</name>
</gene>
<dbReference type="InterPro" id="IPR045584">
    <property type="entry name" value="Pilin-like"/>
</dbReference>
<accession>A0A0U2NJA5</accession>
<dbReference type="Proteomes" id="UP000065261">
    <property type="component" value="Chromosome I"/>
</dbReference>
<dbReference type="KEGG" id="ptn:PTRA_a3225"/>
<dbReference type="SUPFAM" id="SSF54523">
    <property type="entry name" value="Pili subunits"/>
    <property type="match status" value="1"/>
</dbReference>
<dbReference type="RefSeq" id="WP_058374248.1">
    <property type="nucleotide sequence ID" value="NZ_CP011034.1"/>
</dbReference>
<dbReference type="InterPro" id="IPR012902">
    <property type="entry name" value="N_methyl_site"/>
</dbReference>
<dbReference type="OrthoDB" id="5815618at2"/>
<keyword evidence="1" id="KW-1133">Transmembrane helix</keyword>
<sequence length="194" mass="21192">MKTIITRSTGFSLFELIIVVVLLAVILSFAIPKYIDIKNQAHSANVDAVATSFMSAVGLVRGQWELNRRPKGLLNKTFVNYGGVIVGVDGLMGTPTSDETEKWDTRAHATNAIKCRQVLNVILQNAPSSTLNTEELSLKEVSFLVRYNAANTQCIYYSTHTLSSQNIPINGAIASATVGFSYLPKTGKVHIFKN</sequence>
<name>A0A0U2NJA5_9GAMM</name>
<evidence type="ECO:0000313" key="2">
    <source>
        <dbReference type="EMBL" id="ALS34227.1"/>
    </source>
</evidence>
<dbReference type="PATRIC" id="fig|1315283.4.peg.2815"/>
<proteinExistence type="predicted"/>
<dbReference type="EMBL" id="CP011034">
    <property type="protein sequence ID" value="ALS34227.1"/>
    <property type="molecule type" value="Genomic_DNA"/>
</dbReference>
<reference evidence="2 3" key="1">
    <citation type="submission" date="2015-03" db="EMBL/GenBank/DDBJ databases">
        <authorList>
            <person name="Murphy D."/>
        </authorList>
    </citation>
    <scope>NUCLEOTIDE SEQUENCE [LARGE SCALE GENOMIC DNA]</scope>
    <source>
        <strain evidence="2 3">KMM 520</strain>
    </source>
</reference>
<evidence type="ECO:0000256" key="1">
    <source>
        <dbReference type="SAM" id="Phobius"/>
    </source>
</evidence>
<keyword evidence="1" id="KW-0472">Membrane</keyword>
<feature type="transmembrane region" description="Helical" evidence="1">
    <location>
        <begin position="12"/>
        <end position="31"/>
    </location>
</feature>
<keyword evidence="1" id="KW-0812">Transmembrane</keyword>
<protein>
    <submittedName>
        <fullName evidence="2">MSHA pilin protein MshB</fullName>
    </submittedName>
</protein>
<dbReference type="Gene3D" id="3.30.700.10">
    <property type="entry name" value="Glycoprotein, Type 4 Pilin"/>
    <property type="match status" value="1"/>
</dbReference>
<evidence type="ECO:0000313" key="3">
    <source>
        <dbReference type="Proteomes" id="UP000065261"/>
    </source>
</evidence>
<organism evidence="2">
    <name type="scientific">Pseudoalteromonas translucida KMM 520</name>
    <dbReference type="NCBI Taxonomy" id="1315283"/>
    <lineage>
        <taxon>Bacteria</taxon>
        <taxon>Pseudomonadati</taxon>
        <taxon>Pseudomonadota</taxon>
        <taxon>Gammaproteobacteria</taxon>
        <taxon>Alteromonadales</taxon>
        <taxon>Pseudoalteromonadaceae</taxon>
        <taxon>Pseudoalteromonas</taxon>
    </lineage>
</organism>
<dbReference type="NCBIfam" id="TIGR02532">
    <property type="entry name" value="IV_pilin_GFxxxE"/>
    <property type="match status" value="1"/>
</dbReference>